<proteinExistence type="predicted"/>
<reference evidence="4" key="1">
    <citation type="journal article" date="2019" name="Int. J. Syst. Evol. Microbiol.">
        <title>The Global Catalogue of Microorganisms (GCM) 10K type strain sequencing project: providing services to taxonomists for standard genome sequencing and annotation.</title>
        <authorList>
            <consortium name="The Broad Institute Genomics Platform"/>
            <consortium name="The Broad Institute Genome Sequencing Center for Infectious Disease"/>
            <person name="Wu L."/>
            <person name="Ma J."/>
        </authorList>
    </citation>
    <scope>NUCLEOTIDE SEQUENCE [LARGE SCALE GENOMIC DNA]</scope>
    <source>
        <strain evidence="4">YJ-61-S</strain>
    </source>
</reference>
<feature type="modified residue" description="4-aspartylphosphate" evidence="1">
    <location>
        <position position="88"/>
    </location>
</feature>
<dbReference type="InterPro" id="IPR001789">
    <property type="entry name" value="Sig_transdc_resp-reg_receiver"/>
</dbReference>
<dbReference type="InterPro" id="IPR011006">
    <property type="entry name" value="CheY-like_superfamily"/>
</dbReference>
<dbReference type="EMBL" id="JBHSFV010000004">
    <property type="protein sequence ID" value="MFC4634091.1"/>
    <property type="molecule type" value="Genomic_DNA"/>
</dbReference>
<feature type="domain" description="Response regulatory" evidence="2">
    <location>
        <begin position="30"/>
        <end position="161"/>
    </location>
</feature>
<dbReference type="Proteomes" id="UP001596043">
    <property type="component" value="Unassembled WGS sequence"/>
</dbReference>
<dbReference type="RefSeq" id="WP_379978315.1">
    <property type="nucleotide sequence ID" value="NZ_JBHSFV010000004.1"/>
</dbReference>
<accession>A0ABV9HVB9</accession>
<dbReference type="SUPFAM" id="SSF52172">
    <property type="entry name" value="CheY-like"/>
    <property type="match status" value="1"/>
</dbReference>
<dbReference type="SMART" id="SM00448">
    <property type="entry name" value="REC"/>
    <property type="match status" value="1"/>
</dbReference>
<comment type="caution">
    <text evidence="3">The sequence shown here is derived from an EMBL/GenBank/DDBJ whole genome shotgun (WGS) entry which is preliminary data.</text>
</comment>
<dbReference type="Gene3D" id="3.40.50.2300">
    <property type="match status" value="1"/>
</dbReference>
<sequence length="248" mass="28723">MKRGKIEIHNQLRSKYTKIPAPESNTNKLKVLIIEDHPLVQKELAKTLIKLNEEQEDYFFSMDMAFNCEEAFIYLNQNSSKYDIVVLDIKLTPYPPKKLFSGEDIAIWMKEHLNPIPKIIIITYINDRQRIEDILKTLNPDGLIIKDDIACNTLLDAIRNTFETHPFYSNSVSTIARSLIYNNLNLEELDKQLLYELSCGSTTKELVELLCISVSSIQKRKSKLMDFFDIKTNSTRDLILTAKEKGFL</sequence>
<protein>
    <submittedName>
        <fullName evidence="3">Response regulator</fullName>
    </submittedName>
</protein>
<evidence type="ECO:0000313" key="3">
    <source>
        <dbReference type="EMBL" id="MFC4634091.1"/>
    </source>
</evidence>
<name>A0ABV9HVB9_9FLAO</name>
<evidence type="ECO:0000259" key="2">
    <source>
        <dbReference type="PROSITE" id="PS50110"/>
    </source>
</evidence>
<keyword evidence="1" id="KW-0597">Phosphoprotein</keyword>
<keyword evidence="4" id="KW-1185">Reference proteome</keyword>
<dbReference type="PROSITE" id="PS50110">
    <property type="entry name" value="RESPONSE_REGULATORY"/>
    <property type="match status" value="1"/>
</dbReference>
<gene>
    <name evidence="3" type="ORF">ACFO3O_09245</name>
</gene>
<evidence type="ECO:0000313" key="4">
    <source>
        <dbReference type="Proteomes" id="UP001596043"/>
    </source>
</evidence>
<evidence type="ECO:0000256" key="1">
    <source>
        <dbReference type="PROSITE-ProRule" id="PRU00169"/>
    </source>
</evidence>
<organism evidence="3 4">
    <name type="scientific">Dokdonia ponticola</name>
    <dbReference type="NCBI Taxonomy" id="2041041"/>
    <lineage>
        <taxon>Bacteria</taxon>
        <taxon>Pseudomonadati</taxon>
        <taxon>Bacteroidota</taxon>
        <taxon>Flavobacteriia</taxon>
        <taxon>Flavobacteriales</taxon>
        <taxon>Flavobacteriaceae</taxon>
        <taxon>Dokdonia</taxon>
    </lineage>
</organism>